<dbReference type="CDD" id="cd03801">
    <property type="entry name" value="GT4_PimA-like"/>
    <property type="match status" value="1"/>
</dbReference>
<reference evidence="3" key="2">
    <citation type="submission" date="2020-09" db="EMBL/GenBank/DDBJ databases">
        <authorList>
            <person name="Sun Q."/>
            <person name="Zhou Y."/>
        </authorList>
    </citation>
    <scope>NUCLEOTIDE SEQUENCE</scope>
    <source>
        <strain evidence="3">CGMCC 1.12751</strain>
    </source>
</reference>
<organism evidence="3 4">
    <name type="scientific">Bizionia arctica</name>
    <dbReference type="NCBI Taxonomy" id="1495645"/>
    <lineage>
        <taxon>Bacteria</taxon>
        <taxon>Pseudomonadati</taxon>
        <taxon>Bacteroidota</taxon>
        <taxon>Flavobacteriia</taxon>
        <taxon>Flavobacteriales</taxon>
        <taxon>Flavobacteriaceae</taxon>
        <taxon>Bizionia</taxon>
    </lineage>
</organism>
<dbReference type="SUPFAM" id="SSF53756">
    <property type="entry name" value="UDP-Glycosyltransferase/glycogen phosphorylase"/>
    <property type="match status" value="1"/>
</dbReference>
<dbReference type="AlphaFoldDB" id="A0A917GPD9"/>
<dbReference type="PANTHER" id="PTHR45947">
    <property type="entry name" value="SULFOQUINOVOSYL TRANSFERASE SQD2"/>
    <property type="match status" value="1"/>
</dbReference>
<evidence type="ECO:0000259" key="1">
    <source>
        <dbReference type="Pfam" id="PF00534"/>
    </source>
</evidence>
<dbReference type="InterPro" id="IPR028098">
    <property type="entry name" value="Glyco_trans_4-like_N"/>
</dbReference>
<feature type="domain" description="Glycosyltransferase subfamily 4-like N-terminal" evidence="2">
    <location>
        <begin position="27"/>
        <end position="165"/>
    </location>
</feature>
<proteinExistence type="predicted"/>
<evidence type="ECO:0008006" key="5">
    <source>
        <dbReference type="Google" id="ProtNLM"/>
    </source>
</evidence>
<keyword evidence="4" id="KW-1185">Reference proteome</keyword>
<feature type="domain" description="Glycosyl transferase family 1" evidence="1">
    <location>
        <begin position="192"/>
        <end position="337"/>
    </location>
</feature>
<protein>
    <recommendedName>
        <fullName evidence="5">Glycosyltransferase family 1 protein</fullName>
    </recommendedName>
</protein>
<gene>
    <name evidence="3" type="ORF">GCM10010976_25070</name>
</gene>
<comment type="caution">
    <text evidence="3">The sequence shown here is derived from an EMBL/GenBank/DDBJ whole genome shotgun (WGS) entry which is preliminary data.</text>
</comment>
<dbReference type="GO" id="GO:0016757">
    <property type="term" value="F:glycosyltransferase activity"/>
    <property type="evidence" value="ECO:0007669"/>
    <property type="project" value="InterPro"/>
</dbReference>
<evidence type="ECO:0000313" key="3">
    <source>
        <dbReference type="EMBL" id="GGG52983.1"/>
    </source>
</evidence>
<reference evidence="3" key="1">
    <citation type="journal article" date="2014" name="Int. J. Syst. Evol. Microbiol.">
        <title>Complete genome sequence of Corynebacterium casei LMG S-19264T (=DSM 44701T), isolated from a smear-ripened cheese.</title>
        <authorList>
            <consortium name="US DOE Joint Genome Institute (JGI-PGF)"/>
            <person name="Walter F."/>
            <person name="Albersmeier A."/>
            <person name="Kalinowski J."/>
            <person name="Ruckert C."/>
        </authorList>
    </citation>
    <scope>NUCLEOTIDE SEQUENCE</scope>
    <source>
        <strain evidence="3">CGMCC 1.12751</strain>
    </source>
</reference>
<dbReference type="InterPro" id="IPR001296">
    <property type="entry name" value="Glyco_trans_1"/>
</dbReference>
<dbReference type="EMBL" id="BMFQ01000003">
    <property type="protein sequence ID" value="GGG52983.1"/>
    <property type="molecule type" value="Genomic_DNA"/>
</dbReference>
<dbReference type="Pfam" id="PF00534">
    <property type="entry name" value="Glycos_transf_1"/>
    <property type="match status" value="1"/>
</dbReference>
<dbReference type="Pfam" id="PF13439">
    <property type="entry name" value="Glyco_transf_4"/>
    <property type="match status" value="1"/>
</dbReference>
<dbReference type="InterPro" id="IPR050194">
    <property type="entry name" value="Glycosyltransferase_grp1"/>
</dbReference>
<name>A0A917GPD9_9FLAO</name>
<sequence>MTVSAKRNMKILILYGYNKSLLSGFFQELSEKLCTDGFEVDNFYLKHEKASFNQKGVLVYGEERRGFVSNYKAIYKMIKQSKPDVIISNFSYINPAVLFGKLLGVKHNIAWFHTAFGHTKPSQLKVWNKSLYLRMADLVFTNSTSLETEMHQVYKVAKEKTRRVPFWTNINKYISTGKDIKVSPHLEVLNIGCPGRLLEDKNHELVIKALSELKQSSKKHLMLYIAGDGPYKKELQRLVRDLKLEDAVVFLGLLNVEEMSSFYKNMDVVVLPSFHEAFGLVFIEAIALGTPVIVSKMFGALSFLDTQSFPLEDFCFNPEAIQELIDKLEPYLNNNGLTAAYFKRMYDETFEKEVIYKQIKGLILNTHETS</sequence>
<accession>A0A917GPD9</accession>
<dbReference type="Proteomes" id="UP000625976">
    <property type="component" value="Unassembled WGS sequence"/>
</dbReference>
<dbReference type="Gene3D" id="3.40.50.2000">
    <property type="entry name" value="Glycogen Phosphorylase B"/>
    <property type="match status" value="2"/>
</dbReference>
<dbReference type="PANTHER" id="PTHR45947:SF3">
    <property type="entry name" value="SULFOQUINOVOSYL TRANSFERASE SQD2"/>
    <property type="match status" value="1"/>
</dbReference>
<evidence type="ECO:0000313" key="4">
    <source>
        <dbReference type="Proteomes" id="UP000625976"/>
    </source>
</evidence>
<evidence type="ECO:0000259" key="2">
    <source>
        <dbReference type="Pfam" id="PF13439"/>
    </source>
</evidence>